<protein>
    <submittedName>
        <fullName evidence="7">FUSC family protein</fullName>
    </submittedName>
</protein>
<dbReference type="KEGG" id="whr:OG579_14200"/>
<dbReference type="Pfam" id="PF13515">
    <property type="entry name" value="FUSC_2"/>
    <property type="match status" value="1"/>
</dbReference>
<evidence type="ECO:0000256" key="3">
    <source>
        <dbReference type="ARBA" id="ARBA00022989"/>
    </source>
</evidence>
<comment type="subcellular location">
    <subcellularLocation>
        <location evidence="1">Membrane</location>
        <topology evidence="1">Multi-pass membrane protein</topology>
    </subcellularLocation>
</comment>
<feature type="transmembrane region" description="Helical" evidence="5">
    <location>
        <begin position="141"/>
        <end position="157"/>
    </location>
</feature>
<reference evidence="7 8" key="1">
    <citation type="submission" date="2022-10" db="EMBL/GenBank/DDBJ databases">
        <title>The complete genomes of actinobacterial strains from the NBC collection.</title>
        <authorList>
            <person name="Joergensen T.S."/>
            <person name="Alvarez Arevalo M."/>
            <person name="Sterndorff E.B."/>
            <person name="Faurdal D."/>
            <person name="Vuksanovic O."/>
            <person name="Mourched A.-S."/>
            <person name="Charusanti P."/>
            <person name="Shaw S."/>
            <person name="Blin K."/>
            <person name="Weber T."/>
        </authorList>
    </citation>
    <scope>NUCLEOTIDE SEQUENCE [LARGE SCALE GENOMIC DNA]</scope>
    <source>
        <strain evidence="7 8">NBC_00319</strain>
    </source>
</reference>
<feature type="transmembrane region" description="Helical" evidence="5">
    <location>
        <begin position="116"/>
        <end position="134"/>
    </location>
</feature>
<evidence type="ECO:0000256" key="5">
    <source>
        <dbReference type="SAM" id="Phobius"/>
    </source>
</evidence>
<proteinExistence type="predicted"/>
<feature type="transmembrane region" description="Helical" evidence="5">
    <location>
        <begin position="42"/>
        <end position="70"/>
    </location>
</feature>
<keyword evidence="2 5" id="KW-0812">Transmembrane</keyword>
<gene>
    <name evidence="7" type="ORF">OG579_14200</name>
</gene>
<dbReference type="Proteomes" id="UP001432128">
    <property type="component" value="Chromosome"/>
</dbReference>
<dbReference type="GO" id="GO:0016020">
    <property type="term" value="C:membrane"/>
    <property type="evidence" value="ECO:0007669"/>
    <property type="project" value="UniProtKB-SubCell"/>
</dbReference>
<keyword evidence="4 5" id="KW-0472">Membrane</keyword>
<evidence type="ECO:0000259" key="6">
    <source>
        <dbReference type="Pfam" id="PF13515"/>
    </source>
</evidence>
<evidence type="ECO:0000256" key="2">
    <source>
        <dbReference type="ARBA" id="ARBA00022692"/>
    </source>
</evidence>
<feature type="transmembrane region" description="Helical" evidence="5">
    <location>
        <begin position="82"/>
        <end position="104"/>
    </location>
</feature>
<accession>A0AAU4JYK7</accession>
<dbReference type="AlphaFoldDB" id="A0AAU4JYK7"/>
<keyword evidence="3 5" id="KW-1133">Transmembrane helix</keyword>
<evidence type="ECO:0000313" key="8">
    <source>
        <dbReference type="Proteomes" id="UP001432128"/>
    </source>
</evidence>
<feature type="transmembrane region" description="Helical" evidence="5">
    <location>
        <begin position="285"/>
        <end position="307"/>
    </location>
</feature>
<evidence type="ECO:0000256" key="4">
    <source>
        <dbReference type="ARBA" id="ARBA00023136"/>
    </source>
</evidence>
<evidence type="ECO:0000256" key="1">
    <source>
        <dbReference type="ARBA" id="ARBA00004141"/>
    </source>
</evidence>
<organism evidence="7 8">
    <name type="scientific">Williamsia herbipolensis</name>
    <dbReference type="NCBI Taxonomy" id="1603258"/>
    <lineage>
        <taxon>Bacteria</taxon>
        <taxon>Bacillati</taxon>
        <taxon>Actinomycetota</taxon>
        <taxon>Actinomycetes</taxon>
        <taxon>Mycobacteriales</taxon>
        <taxon>Nocardiaceae</taxon>
        <taxon>Williamsia</taxon>
    </lineage>
</organism>
<dbReference type="RefSeq" id="WP_328856454.1">
    <property type="nucleotide sequence ID" value="NZ_CP108021.1"/>
</dbReference>
<sequence>MSSDDGSAHHPPPPRPSLRALFFGVSGFGTRWPAAVRAAAAFALPAVVLLIGGLGHNALFAALGSFAVLYGENRPFRIRWRVIGIAAAALVASVAVMGSLGHLADLDASAAVRSGLVMASVVIAGVAVFVGNALRIGPPGPLFFVLTGGISATVTQHGVNPWVVVACTAAGTVGSMVAGMAPALVHRSRPEESSVSAAVAAIDDYLATDAPPESALRQGASGQLLHAWSVLHDAAQTDGALAQRLWQSHHRLHGATDDETLSTAPLPRPSVGQRLRAAAHPNSHATVATVRVVVAATVVGLISVAAGLSRPDWAIAAVVLVLQLGPDRIRGVLRGAHRLAGTVVGVGLFAVVHLLEPGSVALVAILTVLTFTIEISVVSNYGLAVLAITPLALLMSPTTAGLAVIAGDRIIETALGVAVAVAALWVVSPGAHRRTTRWSRSAAVGNMRRLLDDVAVTSPHTDTARAGRRDVQWALMEAELAATESAVDEPRWAHTDWPSHVHLRHLGHDLLAACWTAPRDRPLGADVVSDLRARAAAVG</sequence>
<feature type="transmembrane region" description="Helical" evidence="5">
    <location>
        <begin position="413"/>
        <end position="431"/>
    </location>
</feature>
<feature type="domain" description="Integral membrane bound transporter" evidence="6">
    <location>
        <begin position="300"/>
        <end position="422"/>
    </location>
</feature>
<evidence type="ECO:0000313" key="7">
    <source>
        <dbReference type="EMBL" id="WUM18875.1"/>
    </source>
</evidence>
<keyword evidence="8" id="KW-1185">Reference proteome</keyword>
<dbReference type="EMBL" id="CP108021">
    <property type="protein sequence ID" value="WUM18875.1"/>
    <property type="molecule type" value="Genomic_DNA"/>
</dbReference>
<feature type="transmembrane region" description="Helical" evidence="5">
    <location>
        <begin position="385"/>
        <end position="407"/>
    </location>
</feature>
<name>A0AAU4JYK7_9NOCA</name>
<feature type="transmembrane region" description="Helical" evidence="5">
    <location>
        <begin position="163"/>
        <end position="185"/>
    </location>
</feature>
<dbReference type="InterPro" id="IPR049453">
    <property type="entry name" value="Memb_transporter_dom"/>
</dbReference>